<evidence type="ECO:0000256" key="1">
    <source>
        <dbReference type="SAM" id="MobiDB-lite"/>
    </source>
</evidence>
<accession>B7L3S7</accession>
<organism evidence="2 3">
    <name type="scientific">Methylorubrum extorquens (strain CM4 / NCIMB 13688)</name>
    <name type="common">Methylobacterium extorquens</name>
    <dbReference type="NCBI Taxonomy" id="440085"/>
    <lineage>
        <taxon>Bacteria</taxon>
        <taxon>Pseudomonadati</taxon>
        <taxon>Pseudomonadota</taxon>
        <taxon>Alphaproteobacteria</taxon>
        <taxon>Hyphomicrobiales</taxon>
        <taxon>Methylobacteriaceae</taxon>
        <taxon>Methylorubrum</taxon>
    </lineage>
</organism>
<dbReference type="EMBL" id="CP001300">
    <property type="protein sequence ID" value="ACK86485.1"/>
    <property type="molecule type" value="Genomic_DNA"/>
</dbReference>
<dbReference type="KEGG" id="mch:Mchl_5774"/>
<evidence type="ECO:0000313" key="2">
    <source>
        <dbReference type="EMBL" id="ACK86485.1"/>
    </source>
</evidence>
<reference evidence="2 3" key="2">
    <citation type="journal article" date="2012" name="J. Bacteriol.">
        <title>Complete genome sequences of six strains of the genus Methylobacterium.</title>
        <authorList>
            <person name="Marx C.J."/>
            <person name="Bringel F."/>
            <person name="Chistoserdova L."/>
            <person name="Moulin L."/>
            <person name="Farhan Ul Haque M."/>
            <person name="Fleischman D.E."/>
            <person name="Gruffaz C."/>
            <person name="Jourand P."/>
            <person name="Knief C."/>
            <person name="Lee M.C."/>
            <person name="Muller E.E."/>
            <person name="Nadalig T."/>
            <person name="Peyraud R."/>
            <person name="Roselli S."/>
            <person name="Russ L."/>
            <person name="Goodwin L.A."/>
            <person name="Ivanova N."/>
            <person name="Kyrpides N."/>
            <person name="Lajus A."/>
            <person name="Land M.L."/>
            <person name="Medigue C."/>
            <person name="Mikhailova N."/>
            <person name="Nolan M."/>
            <person name="Woyke T."/>
            <person name="Stolyar S."/>
            <person name="Vorholt J.A."/>
            <person name="Vuilleumier S."/>
        </authorList>
    </citation>
    <scope>NUCLEOTIDE SEQUENCE [LARGE SCALE GENOMIC DNA]</scope>
    <source>
        <strain evidence="3">CM4 / NCIMB 13688</strain>
        <plasmid evidence="2 3">pCMU02</plasmid>
    </source>
</reference>
<evidence type="ECO:0000313" key="3">
    <source>
        <dbReference type="Proteomes" id="UP000002385"/>
    </source>
</evidence>
<proteinExistence type="predicted"/>
<keyword evidence="2" id="KW-0614">Plasmid</keyword>
<dbReference type="RefSeq" id="WP_012606469.1">
    <property type="nucleotide sequence ID" value="NC_011760.1"/>
</dbReference>
<dbReference type="AlphaFoldDB" id="B7L3S7"/>
<feature type="region of interest" description="Disordered" evidence="1">
    <location>
        <begin position="508"/>
        <end position="538"/>
    </location>
</feature>
<gene>
    <name evidence="2" type="ordered locus">Mchl_5774</name>
</gene>
<name>B7L3S7_METC4</name>
<sequence>MRAGLTTELCTAAISAEWTLKGGATLWPGMPEEERRKAAEAASKARHAKGFIALWHAARDLVGNPEIEVSGHLYLEHREGDDGRVLVVKARSRREIPVGLQDVPALILDATLPAPEILKAFFPQIDTPPAIEAAMPHVRVRQIIDAPVSMNKLRPKDEACAGRNLTAVRRAIVRRFIEIGRRPMLVIAQKAVADRLRSSGLPAGVAVEWFNNVAGLDQYREVRALMVVGRTVPGPTAVEALAGALTGREANLIPKGNWYAPTVRGIRTRNGSPAGVECDAHPDPIAEACRWQVCEGELMQAIGRGRGVNRTTDTPLDIDIMCNVVLPVTVDAVEAWDQPGEEIEMQADGVVLESAADMATAWPSLWPTAGAARVWLHRHTGASRSTVTDPYIDTLIGKCNGARRFRYQRPGVGQKWRAGAYYPAVVPDIRAWLTSRLGPLASLQVEKAASRAPRQCAADYDPALVARYACAAQAEPAQGRPAPVLPEISRLDPDAPISFPPFVRAILDRRPAPPPQAARETGSGSRPRFRLVHSEHAA</sequence>
<geneLocation type="plasmid" evidence="2 3">
    <name>pCMU02</name>
</geneLocation>
<protein>
    <submittedName>
        <fullName evidence="2">Uncharacterized protein</fullName>
    </submittedName>
</protein>
<dbReference type="Proteomes" id="UP000002385">
    <property type="component" value="Plasmid pCMU02"/>
</dbReference>
<dbReference type="HOGENOM" id="CLU_506053_0_0_5"/>
<reference evidence="2 3" key="1">
    <citation type="submission" date="2008-12" db="EMBL/GenBank/DDBJ databases">
        <title>Complete sequence of plasmid2 of Methylobacterium chloromethanicum CM4.</title>
        <authorList>
            <consortium name="US DOE Joint Genome Institute"/>
            <person name="Lucas S."/>
            <person name="Copeland A."/>
            <person name="Lapidus A."/>
            <person name="Glavina del Rio T."/>
            <person name="Dalin E."/>
            <person name="Tice H."/>
            <person name="Bruce D."/>
            <person name="Goodwin L."/>
            <person name="Pitluck S."/>
            <person name="Chertkov O."/>
            <person name="Brettin T."/>
            <person name="Detter J.C."/>
            <person name="Han C."/>
            <person name="Larimer F."/>
            <person name="Land M."/>
            <person name="Hauser L."/>
            <person name="Kyrpides N."/>
            <person name="Mikhailova N."/>
            <person name="Marx C."/>
            <person name="Richardson P."/>
        </authorList>
    </citation>
    <scope>NUCLEOTIDE SEQUENCE [LARGE SCALE GENOMIC DNA]</scope>
    <source>
        <strain evidence="3">CM4 / NCIMB 13688</strain>
        <plasmid evidence="2 3">pCMU02</plasmid>
    </source>
</reference>